<dbReference type="PANTHER" id="PTHR12526:SF630">
    <property type="entry name" value="GLYCOSYLTRANSFERASE"/>
    <property type="match status" value="1"/>
</dbReference>
<dbReference type="Pfam" id="PF00534">
    <property type="entry name" value="Glycos_transf_1"/>
    <property type="match status" value="1"/>
</dbReference>
<gene>
    <name evidence="2" type="ORF">METZ01_LOCUS105464</name>
</gene>
<feature type="domain" description="Glycosyl transferase family 1" evidence="1">
    <location>
        <begin position="89"/>
        <end position="245"/>
    </location>
</feature>
<dbReference type="InterPro" id="IPR001296">
    <property type="entry name" value="Glyco_trans_1"/>
</dbReference>
<dbReference type="CDD" id="cd03801">
    <property type="entry name" value="GT4_PimA-like"/>
    <property type="match status" value="1"/>
</dbReference>
<accession>A0A381WJD0</accession>
<feature type="non-terminal residue" evidence="2">
    <location>
        <position position="1"/>
    </location>
</feature>
<sequence>VHDGRSVYGAYLRSLISGIPYVATRRINNPIRNHYLAHRAYQRAASIVAVASKVAETVKNFDSEVNVQVIYSGSSGLSVNRKQLDLIKNSFPGKFLIGNIGALENQQKGQEYIIEVALDLQHSHPDIQFLLIGEGKDEKMLKKAAVTLKNLCFTGFVENVGDYLAAIDLFILPSNKEGIGGILIDAMEQKVPIIASRIGGIPEIVNDEKNGILIDPRSPDQLKAAILRLHASEQQRRTLGDQGYELAKNFTANIMAQKYLNLYRNTVKPSS</sequence>
<dbReference type="GO" id="GO:0016757">
    <property type="term" value="F:glycosyltransferase activity"/>
    <property type="evidence" value="ECO:0007669"/>
    <property type="project" value="InterPro"/>
</dbReference>
<name>A0A381WJD0_9ZZZZ</name>
<evidence type="ECO:0000313" key="2">
    <source>
        <dbReference type="EMBL" id="SVA52610.1"/>
    </source>
</evidence>
<dbReference type="PANTHER" id="PTHR12526">
    <property type="entry name" value="GLYCOSYLTRANSFERASE"/>
    <property type="match status" value="1"/>
</dbReference>
<protein>
    <recommendedName>
        <fullName evidence="1">Glycosyl transferase family 1 domain-containing protein</fullName>
    </recommendedName>
</protein>
<reference evidence="2" key="1">
    <citation type="submission" date="2018-05" db="EMBL/GenBank/DDBJ databases">
        <authorList>
            <person name="Lanie J.A."/>
            <person name="Ng W.-L."/>
            <person name="Kazmierczak K.M."/>
            <person name="Andrzejewski T.M."/>
            <person name="Davidsen T.M."/>
            <person name="Wayne K.J."/>
            <person name="Tettelin H."/>
            <person name="Glass J.I."/>
            <person name="Rusch D."/>
            <person name="Podicherti R."/>
            <person name="Tsui H.-C.T."/>
            <person name="Winkler M.E."/>
        </authorList>
    </citation>
    <scope>NUCLEOTIDE SEQUENCE</scope>
</reference>
<organism evidence="2">
    <name type="scientific">marine metagenome</name>
    <dbReference type="NCBI Taxonomy" id="408172"/>
    <lineage>
        <taxon>unclassified sequences</taxon>
        <taxon>metagenomes</taxon>
        <taxon>ecological metagenomes</taxon>
    </lineage>
</organism>
<dbReference type="SUPFAM" id="SSF53756">
    <property type="entry name" value="UDP-Glycosyltransferase/glycogen phosphorylase"/>
    <property type="match status" value="1"/>
</dbReference>
<proteinExistence type="predicted"/>
<dbReference type="EMBL" id="UINC01011992">
    <property type="protein sequence ID" value="SVA52610.1"/>
    <property type="molecule type" value="Genomic_DNA"/>
</dbReference>
<dbReference type="AlphaFoldDB" id="A0A381WJD0"/>
<dbReference type="Gene3D" id="3.40.50.2000">
    <property type="entry name" value="Glycogen Phosphorylase B"/>
    <property type="match status" value="2"/>
</dbReference>
<evidence type="ECO:0000259" key="1">
    <source>
        <dbReference type="Pfam" id="PF00534"/>
    </source>
</evidence>